<dbReference type="EMBL" id="JAFCNB010000002">
    <property type="protein sequence ID" value="MBP2703238.1"/>
    <property type="molecule type" value="Genomic_DNA"/>
</dbReference>
<dbReference type="FunFam" id="2.30.38.10:FF:000001">
    <property type="entry name" value="Non-ribosomal peptide synthetase PvdI"/>
    <property type="match status" value="1"/>
</dbReference>
<dbReference type="FunFam" id="3.40.50.12780:FF:000012">
    <property type="entry name" value="Non-ribosomal peptide synthetase"/>
    <property type="match status" value="1"/>
</dbReference>
<dbReference type="GO" id="GO:0044550">
    <property type="term" value="P:secondary metabolite biosynthetic process"/>
    <property type="evidence" value="ECO:0007669"/>
    <property type="project" value="TreeGrafter"/>
</dbReference>
<evidence type="ECO:0000313" key="5">
    <source>
        <dbReference type="EMBL" id="MBP2703238.1"/>
    </source>
</evidence>
<dbReference type="FunFam" id="3.40.50.980:FF:000001">
    <property type="entry name" value="Non-ribosomal peptide synthetase"/>
    <property type="match status" value="1"/>
</dbReference>
<dbReference type="SUPFAM" id="SSF53474">
    <property type="entry name" value="alpha/beta-Hydrolases"/>
    <property type="match status" value="1"/>
</dbReference>
<evidence type="ECO:0000313" key="6">
    <source>
        <dbReference type="Proteomes" id="UP000674234"/>
    </source>
</evidence>
<dbReference type="InterPro" id="IPR001242">
    <property type="entry name" value="Condensation_dom"/>
</dbReference>
<dbReference type="PANTHER" id="PTHR45527:SF1">
    <property type="entry name" value="FATTY ACID SYNTHASE"/>
    <property type="match status" value="1"/>
</dbReference>
<feature type="domain" description="Carrier" evidence="4">
    <location>
        <begin position="977"/>
        <end position="1048"/>
    </location>
</feature>
<protein>
    <submittedName>
        <fullName evidence="5">Amino acid adenylation domain-containing protein</fullName>
    </submittedName>
</protein>
<dbReference type="GO" id="GO:0031177">
    <property type="term" value="F:phosphopantetheine binding"/>
    <property type="evidence" value="ECO:0007669"/>
    <property type="project" value="TreeGrafter"/>
</dbReference>
<dbReference type="PROSITE" id="PS50075">
    <property type="entry name" value="CARRIER"/>
    <property type="match status" value="1"/>
</dbReference>
<organism evidence="5 6">
    <name type="scientific">Microbispora oryzae</name>
    <dbReference type="NCBI Taxonomy" id="2806554"/>
    <lineage>
        <taxon>Bacteria</taxon>
        <taxon>Bacillati</taxon>
        <taxon>Actinomycetota</taxon>
        <taxon>Actinomycetes</taxon>
        <taxon>Streptosporangiales</taxon>
        <taxon>Streptosporangiaceae</taxon>
        <taxon>Microbispora</taxon>
    </lineage>
</organism>
<comment type="cofactor">
    <cofactor evidence="1">
        <name>pantetheine 4'-phosphate</name>
        <dbReference type="ChEBI" id="CHEBI:47942"/>
    </cofactor>
</comment>
<dbReference type="Pfam" id="PF00501">
    <property type="entry name" value="AMP-binding"/>
    <property type="match status" value="1"/>
</dbReference>
<dbReference type="RefSeq" id="WP_210154523.1">
    <property type="nucleotide sequence ID" value="NZ_JAFCNB010000002.1"/>
</dbReference>
<dbReference type="InterPro" id="IPR009081">
    <property type="entry name" value="PP-bd_ACP"/>
</dbReference>
<accession>A0A940WEN4</accession>
<dbReference type="Pfam" id="PF13193">
    <property type="entry name" value="AMP-binding_C"/>
    <property type="match status" value="1"/>
</dbReference>
<dbReference type="InterPro" id="IPR029058">
    <property type="entry name" value="AB_hydrolase_fold"/>
</dbReference>
<dbReference type="GO" id="GO:0043041">
    <property type="term" value="P:amino acid activation for nonribosomal peptide biosynthetic process"/>
    <property type="evidence" value="ECO:0007669"/>
    <property type="project" value="TreeGrafter"/>
</dbReference>
<dbReference type="Gene3D" id="3.40.50.980">
    <property type="match status" value="2"/>
</dbReference>
<reference evidence="5" key="1">
    <citation type="submission" date="2021-02" db="EMBL/GenBank/DDBJ databases">
        <title>Draft genome sequence of Microbispora sp. RL4-1S isolated from rice leaves in Thailand.</title>
        <authorList>
            <person name="Muangham S."/>
            <person name="Duangmal K."/>
        </authorList>
    </citation>
    <scope>NUCLEOTIDE SEQUENCE</scope>
    <source>
        <strain evidence="5">RL4-1S</strain>
    </source>
</reference>
<dbReference type="InterPro" id="IPR000873">
    <property type="entry name" value="AMP-dep_synth/lig_dom"/>
</dbReference>
<name>A0A940WEN4_9ACTN</name>
<evidence type="ECO:0000256" key="1">
    <source>
        <dbReference type="ARBA" id="ARBA00001957"/>
    </source>
</evidence>
<keyword evidence="3" id="KW-0597">Phosphoprotein</keyword>
<dbReference type="Gene3D" id="3.30.559.30">
    <property type="entry name" value="Nonribosomal peptide synthetase, condensation domain"/>
    <property type="match status" value="1"/>
</dbReference>
<dbReference type="Pfam" id="PF00550">
    <property type="entry name" value="PP-binding"/>
    <property type="match status" value="1"/>
</dbReference>
<dbReference type="Proteomes" id="UP000674234">
    <property type="component" value="Unassembled WGS sequence"/>
</dbReference>
<keyword evidence="2" id="KW-0596">Phosphopantetheine</keyword>
<comment type="caution">
    <text evidence="5">The sequence shown here is derived from an EMBL/GenBank/DDBJ whole genome shotgun (WGS) entry which is preliminary data.</text>
</comment>
<dbReference type="NCBIfam" id="TIGR01733">
    <property type="entry name" value="AA-adenyl-dom"/>
    <property type="match status" value="1"/>
</dbReference>
<gene>
    <name evidence="5" type="ORF">JOL79_05415</name>
</gene>
<keyword evidence="6" id="KW-1185">Reference proteome</keyword>
<dbReference type="GO" id="GO:0005737">
    <property type="term" value="C:cytoplasm"/>
    <property type="evidence" value="ECO:0007669"/>
    <property type="project" value="TreeGrafter"/>
</dbReference>
<evidence type="ECO:0000259" key="4">
    <source>
        <dbReference type="PROSITE" id="PS50075"/>
    </source>
</evidence>
<dbReference type="GO" id="GO:0003824">
    <property type="term" value="F:catalytic activity"/>
    <property type="evidence" value="ECO:0007669"/>
    <property type="project" value="InterPro"/>
</dbReference>
<dbReference type="SUPFAM" id="SSF52777">
    <property type="entry name" value="CoA-dependent acyltransferases"/>
    <property type="match status" value="2"/>
</dbReference>
<dbReference type="PANTHER" id="PTHR45527">
    <property type="entry name" value="NONRIBOSOMAL PEPTIDE SYNTHETASE"/>
    <property type="match status" value="1"/>
</dbReference>
<dbReference type="InterPro" id="IPR025110">
    <property type="entry name" value="AMP-bd_C"/>
</dbReference>
<evidence type="ECO:0000256" key="2">
    <source>
        <dbReference type="ARBA" id="ARBA00022450"/>
    </source>
</evidence>
<dbReference type="Gene3D" id="1.10.1200.10">
    <property type="entry name" value="ACP-like"/>
    <property type="match status" value="1"/>
</dbReference>
<proteinExistence type="predicted"/>
<dbReference type="InterPro" id="IPR001031">
    <property type="entry name" value="Thioesterase"/>
</dbReference>
<dbReference type="Gene3D" id="2.30.38.10">
    <property type="entry name" value="Luciferase, Domain 3"/>
    <property type="match status" value="1"/>
</dbReference>
<dbReference type="Gene3D" id="3.30.300.30">
    <property type="match status" value="1"/>
</dbReference>
<sequence>MAITTPAEKLGPPTSAGQRRMWLLHQLEAGRTVYNVVLPIRLCGELDRSALAGSLTDLVARHEILRTTYRTANGEPFAVVRTPEPVALPVADLTGLDRFARAQAVEEACADQENEPFDLETGPIIRAELLRLAHDEHVLLICVHHIAMDAASRPVLLGELAAGYNARRAGGAAELPGLPAQYADYAARQVAELSGPRRDEQLGYWRRQLDRLPTLDLPTDRTAPEVPSGDGGFTRVDLEDHLLESMRGLARDEGAEPVSVLVAAVQALLYRYTGQEDFAVGTTLDGRDRPELRDLIGYFANTVVLRADVSGAPTFREMVRRADRTLRDAVTNSGIPFDTLVQELAPERTAGGRSPFFRVYTGAYDSSEEALRFDGLEARALPSEFSTARFDLGLVLDTTADGTTLDCSFDLDLFDDATAERLLGHLLTLLESGLERPDAAVTGLRMLTGPELHDVLVTWNDTAEPFDEVVCLHQLFEGNARARGDLVAVACGAESLTYAELDARANRLAHRLRALGVGRDVLVGVCMPRSVWQAVAVLGVLKAGGAFLPVDPDYPADRVEFMLSDSGAWGVITSTRTETGIDAPNVLVVDSGDLDAEPAEPVETDVTSDDLAFVMYTSGSTGRPKGIALRHQGAVNNYTDFNRRFEVGPGDSVLGVSSPSFDMSVYDMLGLLAAGGTLVLPEPEAVKEPARWAELMHEHRITIWHSAPALLELLVEKLVSDGATLPHLRLALLSGDWIAVGLPDRVRALAPVQVIALGGATEASMDSVIFPIGEVDPEWKSIPYGAPMANQTTYVLDPHGWPQPVGIPGELYIGGVGLARGYVNRPELTAERFVTHTFPDGTAARLYRTGDLARYRPDGVVELLGRMDFQVKVHGLRIELGEIEAALRKHPAVTEAVVVAQGERGNHTLAGFVTAEPGADRETLVGDLREHLLAVLPSHMVPAVLEVLDALPTTPNGKVDRKALSAREVAGGGGGQGPRNPLEARIASVWRGVLGTDDIGIDDDFFRIGGDSFAAVRAMLAIDSSVPVIELFKNPTIRALAVRLRTADTEPQRLLHELTPRGRQARITLVCLPYGGGNAIAYQPLADALPGDMALWALSQPGYDPSGSSREFRPFEEIVRGVADEVAQRIEGPVLVYGHCAGTAMAAALAPELEARGVDLRALYLAASLPEADPAAALAIERATGNEAWAEHLRSLGGLDGALEWATIDHVMVAGRHDHEGAMEFHLRSLEHRPEPIRAPIRCVFGDADPATEGWERRYTDWSRFGEVESADVIEGGRHYFVRDHAPRLAELIAERHAPVEAAR</sequence>
<dbReference type="Pfam" id="PF00975">
    <property type="entry name" value="Thioesterase"/>
    <property type="match status" value="1"/>
</dbReference>
<dbReference type="InterPro" id="IPR023213">
    <property type="entry name" value="CAT-like_dom_sf"/>
</dbReference>
<dbReference type="CDD" id="cd19531">
    <property type="entry name" value="LCL_NRPS-like"/>
    <property type="match status" value="1"/>
</dbReference>
<dbReference type="InterPro" id="IPR020845">
    <property type="entry name" value="AMP-binding_CS"/>
</dbReference>
<dbReference type="Gene3D" id="3.40.50.1820">
    <property type="entry name" value="alpha/beta hydrolase"/>
    <property type="match status" value="1"/>
</dbReference>
<dbReference type="PROSITE" id="PS00455">
    <property type="entry name" value="AMP_BINDING"/>
    <property type="match status" value="1"/>
</dbReference>
<dbReference type="GO" id="GO:0008610">
    <property type="term" value="P:lipid biosynthetic process"/>
    <property type="evidence" value="ECO:0007669"/>
    <property type="project" value="UniProtKB-ARBA"/>
</dbReference>
<dbReference type="Pfam" id="PF00668">
    <property type="entry name" value="Condensation"/>
    <property type="match status" value="1"/>
</dbReference>
<dbReference type="InterPro" id="IPR020802">
    <property type="entry name" value="TesA-like"/>
</dbReference>
<dbReference type="SMART" id="SM00824">
    <property type="entry name" value="PKS_TE"/>
    <property type="match status" value="1"/>
</dbReference>
<evidence type="ECO:0000256" key="3">
    <source>
        <dbReference type="ARBA" id="ARBA00022553"/>
    </source>
</evidence>
<dbReference type="InterPro" id="IPR010071">
    <property type="entry name" value="AA_adenyl_dom"/>
</dbReference>
<dbReference type="InterPro" id="IPR045851">
    <property type="entry name" value="AMP-bd_C_sf"/>
</dbReference>
<dbReference type="SUPFAM" id="SSF56801">
    <property type="entry name" value="Acetyl-CoA synthetase-like"/>
    <property type="match status" value="1"/>
</dbReference>
<dbReference type="Gene3D" id="3.30.559.10">
    <property type="entry name" value="Chloramphenicol acetyltransferase-like domain"/>
    <property type="match status" value="1"/>
</dbReference>
<dbReference type="InterPro" id="IPR036736">
    <property type="entry name" value="ACP-like_sf"/>
</dbReference>